<proteinExistence type="predicted"/>
<dbReference type="PhylomeDB" id="A0A0G4G084"/>
<evidence type="ECO:0000313" key="1">
    <source>
        <dbReference type="EMBL" id="CEM21097.1"/>
    </source>
</evidence>
<dbReference type="OrthoDB" id="10687310at2759"/>
<dbReference type="Proteomes" id="UP000041254">
    <property type="component" value="Unassembled WGS sequence"/>
</dbReference>
<dbReference type="VEuPathDB" id="CryptoDB:Vbra_1775"/>
<dbReference type="EMBL" id="CDMY01000534">
    <property type="protein sequence ID" value="CEM21097.1"/>
    <property type="molecule type" value="Genomic_DNA"/>
</dbReference>
<protein>
    <submittedName>
        <fullName evidence="1">Uncharacterized protein</fullName>
    </submittedName>
</protein>
<accession>A0A0G4G084</accession>
<reference evidence="1 2" key="1">
    <citation type="submission" date="2014-11" db="EMBL/GenBank/DDBJ databases">
        <authorList>
            <person name="Zhu J."/>
            <person name="Qi W."/>
            <person name="Song R."/>
        </authorList>
    </citation>
    <scope>NUCLEOTIDE SEQUENCE [LARGE SCALE GENOMIC DNA]</scope>
</reference>
<dbReference type="InParanoid" id="A0A0G4G084"/>
<keyword evidence="2" id="KW-1185">Reference proteome</keyword>
<name>A0A0G4G084_VITBC</name>
<gene>
    <name evidence="1" type="ORF">Vbra_1775</name>
</gene>
<dbReference type="AlphaFoldDB" id="A0A0G4G084"/>
<organism evidence="1 2">
    <name type="scientific">Vitrella brassicaformis (strain CCMP3155)</name>
    <dbReference type="NCBI Taxonomy" id="1169540"/>
    <lineage>
        <taxon>Eukaryota</taxon>
        <taxon>Sar</taxon>
        <taxon>Alveolata</taxon>
        <taxon>Colpodellida</taxon>
        <taxon>Vitrellaceae</taxon>
        <taxon>Vitrella</taxon>
    </lineage>
</organism>
<sequence length="556" mass="58944">MAGPSVSIVAGSSPEALLFTIDTTVILEDGLISLNTTTSKSSADMDTADFGVMVAEMDTEHPQIGVSQDGTNVALALPRRHGNSTEGSTNDQPGMLKSLSAYQDAIDAQQRATVERRELQRHKRRGQTQAFLPSALTDPVIPASLDAGKLVKPPITEAPTQEKVPNLLVPTVVPGQEGVLPRFDELYDAVPNTNLGDALRAIGIPITQRYVNSTVGQVQKAIGDIVNTIEEFATAYLTEENLDRLELEPIVSGIERATVALSPLYQVNDTDPIWTFAKSITENVWQASELVDRQEAQRLVDDEVQNRLTDAIACAIIGNSNSEKCPVDTAFPVFGEPSATTPTPGGVLNSFGFFQYIEVSGFVPLCQPVNFGGGVGCIVGRSLEPEQFDGLYTFDVLDEAGFPIYAKGLAFTGEIVDFPADQSANSLLLSRTPGEVGSNAFLPEFGTFGTITVNVDDFSQIGLGQRPPFASTTAREGESIAPITCDAVDPFGGDGFPLCLSGGTWILGRAGSGTCTGLLVQGGASCIFGLPSPQTEEVSITPVDCPEGLPSPYPRP</sequence>
<evidence type="ECO:0000313" key="2">
    <source>
        <dbReference type="Proteomes" id="UP000041254"/>
    </source>
</evidence>